<protein>
    <submittedName>
        <fullName evidence="1">Uncharacterized protein</fullName>
    </submittedName>
</protein>
<dbReference type="EMBL" id="JAFCNB010000005">
    <property type="protein sequence ID" value="MBP2704395.1"/>
    <property type="molecule type" value="Genomic_DNA"/>
</dbReference>
<accession>A0A941AHR9</accession>
<dbReference type="AlphaFoldDB" id="A0A941AHR9"/>
<comment type="caution">
    <text evidence="1">The sequence shown here is derived from an EMBL/GenBank/DDBJ whole genome shotgun (WGS) entry which is preliminary data.</text>
</comment>
<gene>
    <name evidence="1" type="ORF">JOL79_11280</name>
</gene>
<name>A0A941AHR9_9ACTN</name>
<evidence type="ECO:0000313" key="1">
    <source>
        <dbReference type="EMBL" id="MBP2704395.1"/>
    </source>
</evidence>
<dbReference type="Proteomes" id="UP000674234">
    <property type="component" value="Unassembled WGS sequence"/>
</dbReference>
<dbReference type="RefSeq" id="WP_210155700.1">
    <property type="nucleotide sequence ID" value="NZ_JAFCNB010000005.1"/>
</dbReference>
<proteinExistence type="predicted"/>
<sequence>MSETTHEYEPDLVDETGAVVLRGRLIRSVTVHDAAWTEEDRAWAQADKANAASMCPAGCGNYLDESTDPDRAGQWEVPQPTVCFACRALEKAKAPYRANDVEPGHLFHARLQER</sequence>
<evidence type="ECO:0000313" key="2">
    <source>
        <dbReference type="Proteomes" id="UP000674234"/>
    </source>
</evidence>
<organism evidence="1 2">
    <name type="scientific">Microbispora oryzae</name>
    <dbReference type="NCBI Taxonomy" id="2806554"/>
    <lineage>
        <taxon>Bacteria</taxon>
        <taxon>Bacillati</taxon>
        <taxon>Actinomycetota</taxon>
        <taxon>Actinomycetes</taxon>
        <taxon>Streptosporangiales</taxon>
        <taxon>Streptosporangiaceae</taxon>
        <taxon>Microbispora</taxon>
    </lineage>
</organism>
<keyword evidence="2" id="KW-1185">Reference proteome</keyword>
<reference evidence="1" key="1">
    <citation type="submission" date="2021-02" db="EMBL/GenBank/DDBJ databases">
        <title>Draft genome sequence of Microbispora sp. RL4-1S isolated from rice leaves in Thailand.</title>
        <authorList>
            <person name="Muangham S."/>
            <person name="Duangmal K."/>
        </authorList>
    </citation>
    <scope>NUCLEOTIDE SEQUENCE</scope>
    <source>
        <strain evidence="1">RL4-1S</strain>
    </source>
</reference>